<dbReference type="STRING" id="1088818.A0A2I0AZ00"/>
<keyword evidence="1" id="KW-0479">Metal-binding</keyword>
<dbReference type="GO" id="GO:0000285">
    <property type="term" value="F:1-phosphatidylinositol-3-phosphate 5-kinase activity"/>
    <property type="evidence" value="ECO:0007669"/>
    <property type="project" value="UniProtKB-EC"/>
</dbReference>
<name>A0A2I0AZ00_9ASPA</name>
<dbReference type="Gene3D" id="3.30.40.10">
    <property type="entry name" value="Zinc/RING finger domain, C3HC4 (zinc finger)"/>
    <property type="match status" value="1"/>
</dbReference>
<keyword evidence="7" id="KW-0418">Kinase</keyword>
<dbReference type="PANTHER" id="PTHR46977:SF1">
    <property type="entry name" value="PROTEIN FREE1"/>
    <property type="match status" value="1"/>
</dbReference>
<keyword evidence="7" id="KW-0808">Transferase</keyword>
<reference evidence="7 8" key="1">
    <citation type="journal article" date="2017" name="Nature">
        <title>The Apostasia genome and the evolution of orchids.</title>
        <authorList>
            <person name="Zhang G.Q."/>
            <person name="Liu K.W."/>
            <person name="Li Z."/>
            <person name="Lohaus R."/>
            <person name="Hsiao Y.Y."/>
            <person name="Niu S.C."/>
            <person name="Wang J.Y."/>
            <person name="Lin Y.C."/>
            <person name="Xu Q."/>
            <person name="Chen L.J."/>
            <person name="Yoshida K."/>
            <person name="Fujiwara S."/>
            <person name="Wang Z.W."/>
            <person name="Zhang Y.Q."/>
            <person name="Mitsuda N."/>
            <person name="Wang M."/>
            <person name="Liu G.H."/>
            <person name="Pecoraro L."/>
            <person name="Huang H.X."/>
            <person name="Xiao X.J."/>
            <person name="Lin M."/>
            <person name="Wu X.Y."/>
            <person name="Wu W.L."/>
            <person name="Chen Y.Y."/>
            <person name="Chang S.B."/>
            <person name="Sakamoto S."/>
            <person name="Ohme-Takagi M."/>
            <person name="Yagi M."/>
            <person name="Zeng S.J."/>
            <person name="Shen C.Y."/>
            <person name="Yeh C.M."/>
            <person name="Luo Y.B."/>
            <person name="Tsai W.C."/>
            <person name="Van de Peer Y."/>
            <person name="Liu Z.J."/>
        </authorList>
    </citation>
    <scope>NUCLEOTIDE SEQUENCE [LARGE SCALE GENOMIC DNA]</scope>
    <source>
        <strain evidence="8">cv. Shenzhen</strain>
        <tissue evidence="7">Stem</tissue>
    </source>
</reference>
<evidence type="ECO:0000256" key="2">
    <source>
        <dbReference type="ARBA" id="ARBA00022771"/>
    </source>
</evidence>
<evidence type="ECO:0000256" key="5">
    <source>
        <dbReference type="SAM" id="MobiDB-lite"/>
    </source>
</evidence>
<gene>
    <name evidence="7" type="primary">FAB1B</name>
    <name evidence="7" type="ORF">AXF42_Ash006406</name>
</gene>
<keyword evidence="3" id="KW-0862">Zinc</keyword>
<dbReference type="Proteomes" id="UP000236161">
    <property type="component" value="Unassembled WGS sequence"/>
</dbReference>
<feature type="region of interest" description="Disordered" evidence="5">
    <location>
        <begin position="492"/>
        <end position="514"/>
    </location>
</feature>
<sequence length="685" mass="75330">MRATAHVSRRVEEEEADNLSCSHLACGAEHAKVPRTQATRGQGVGEEAEKRSGIYHQRDQRDLVGLLSKFASLQLIEMQPASDLGARYYAHQFPPSHPNSNTSEFAHANPIQPAYASPPPYSRYPTSEFPESSSSSSFAVATPYPSYSQNRDAVSSIPPSALSYLRPQSQSEAPSSQFPSISPAPYDPSAFQPEQSPVQVSAPYAHHQQPASAPYFPYYESHQNYASQPSCNPNPGHSPSSITPLSFAYSSYENHYEGGVPRFDHSGGYRVENSGKFDMITAGSYGQSCSGNDHEYYEKGMDREFQFEQVGAQDDGFGRDVYAYDGGKAEPYSARGTIPRSSSSFSCGGFDDYGRSTSFSSAENDHGGSTGKIFRAVPSVDAQQDVKNGVQKFRVKLLPEGSNVHTEDVLCQIGLDGVRMLDPSTNRTLRIYPLESVTRWEVLDSIVFCFWSKTSVDVEPKRIRLKSNSYTISTILDTVTAASVQFKEMGANDVGQARETTDANKPSEQPSGRKKGFAEWMNMMKPGNEEREHWVPDETVSQCTSCGVAFGPFVRKHHCRNCGDIFCDKCSQGRTALSTQENAQPVRVCDGCMAETAQRLSNAMETSSRSAVLYSHEDLARKLQEEMERNRKSSSGSKSSDSIGRRMREVACPICTVHLQVQVPTSGSETIECGVCQHPFLVSAH</sequence>
<dbReference type="InterPro" id="IPR045893">
    <property type="entry name" value="FREE1"/>
</dbReference>
<feature type="region of interest" description="Disordered" evidence="5">
    <location>
        <begin position="165"/>
        <end position="206"/>
    </location>
</feature>
<feature type="compositionally biased region" description="Low complexity" evidence="5">
    <location>
        <begin position="633"/>
        <end position="642"/>
    </location>
</feature>
<evidence type="ECO:0000256" key="3">
    <source>
        <dbReference type="ARBA" id="ARBA00022833"/>
    </source>
</evidence>
<keyword evidence="2 4" id="KW-0863">Zinc-finger</keyword>
<dbReference type="InterPro" id="IPR000306">
    <property type="entry name" value="Znf_FYVE"/>
</dbReference>
<dbReference type="GO" id="GO:0008270">
    <property type="term" value="F:zinc ion binding"/>
    <property type="evidence" value="ECO:0007669"/>
    <property type="project" value="UniProtKB-KW"/>
</dbReference>
<evidence type="ECO:0000313" key="7">
    <source>
        <dbReference type="EMBL" id="PKA60772.1"/>
    </source>
</evidence>
<dbReference type="EC" id="2.7.1.150" evidence="7"/>
<dbReference type="OrthoDB" id="660555at2759"/>
<dbReference type="SUPFAM" id="SSF57903">
    <property type="entry name" value="FYVE/PHD zinc finger"/>
    <property type="match status" value="1"/>
</dbReference>
<feature type="domain" description="FYVE-type" evidence="6">
    <location>
        <begin position="537"/>
        <end position="597"/>
    </location>
</feature>
<dbReference type="GO" id="GO:0070676">
    <property type="term" value="P:intralumenal vesicle formation"/>
    <property type="evidence" value="ECO:0007669"/>
    <property type="project" value="TreeGrafter"/>
</dbReference>
<dbReference type="GO" id="GO:0031902">
    <property type="term" value="C:late endosome membrane"/>
    <property type="evidence" value="ECO:0007669"/>
    <property type="project" value="TreeGrafter"/>
</dbReference>
<dbReference type="GO" id="GO:0036258">
    <property type="term" value="P:multivesicular body assembly"/>
    <property type="evidence" value="ECO:0007669"/>
    <property type="project" value="InterPro"/>
</dbReference>
<dbReference type="SMART" id="SM00064">
    <property type="entry name" value="FYVE"/>
    <property type="match status" value="1"/>
</dbReference>
<dbReference type="Pfam" id="PF01363">
    <property type="entry name" value="FYVE"/>
    <property type="match status" value="1"/>
</dbReference>
<feature type="region of interest" description="Disordered" evidence="5">
    <location>
        <begin position="99"/>
        <end position="135"/>
    </location>
</feature>
<evidence type="ECO:0000313" key="8">
    <source>
        <dbReference type="Proteomes" id="UP000236161"/>
    </source>
</evidence>
<dbReference type="FunFam" id="3.30.40.10:FF:000312">
    <property type="entry name" value="Zinc finger, FYVE-type, endofin"/>
    <property type="match status" value="1"/>
</dbReference>
<organism evidence="7 8">
    <name type="scientific">Apostasia shenzhenica</name>
    <dbReference type="NCBI Taxonomy" id="1088818"/>
    <lineage>
        <taxon>Eukaryota</taxon>
        <taxon>Viridiplantae</taxon>
        <taxon>Streptophyta</taxon>
        <taxon>Embryophyta</taxon>
        <taxon>Tracheophyta</taxon>
        <taxon>Spermatophyta</taxon>
        <taxon>Magnoliopsida</taxon>
        <taxon>Liliopsida</taxon>
        <taxon>Asparagales</taxon>
        <taxon>Orchidaceae</taxon>
        <taxon>Apostasioideae</taxon>
        <taxon>Apostasia</taxon>
    </lineage>
</organism>
<feature type="region of interest" description="Disordered" evidence="5">
    <location>
        <begin position="625"/>
        <end position="644"/>
    </location>
</feature>
<dbReference type="AlphaFoldDB" id="A0A2I0AZ00"/>
<dbReference type="PROSITE" id="PS50178">
    <property type="entry name" value="ZF_FYVE"/>
    <property type="match status" value="1"/>
</dbReference>
<accession>A0A2I0AZ00</accession>
<evidence type="ECO:0000256" key="1">
    <source>
        <dbReference type="ARBA" id="ARBA00022723"/>
    </source>
</evidence>
<evidence type="ECO:0000256" key="4">
    <source>
        <dbReference type="PROSITE-ProRule" id="PRU00091"/>
    </source>
</evidence>
<dbReference type="EMBL" id="KZ451935">
    <property type="protein sequence ID" value="PKA60772.1"/>
    <property type="molecule type" value="Genomic_DNA"/>
</dbReference>
<feature type="compositionally biased region" description="Polar residues" evidence="5">
    <location>
        <begin position="166"/>
        <end position="180"/>
    </location>
</feature>
<dbReference type="PANTHER" id="PTHR46977">
    <property type="entry name" value="PROTEIN FREE1"/>
    <property type="match status" value="1"/>
</dbReference>
<proteinExistence type="predicted"/>
<protein>
    <submittedName>
        <fullName evidence="7">1-phosphatidylinositol-3-phosphate 5-kinase FAB1B</fullName>
        <ecNumber evidence="7">2.7.1.150</ecNumber>
    </submittedName>
</protein>
<dbReference type="InterPro" id="IPR017455">
    <property type="entry name" value="Znf_FYVE-rel"/>
</dbReference>
<feature type="region of interest" description="Disordered" evidence="5">
    <location>
        <begin position="32"/>
        <end position="54"/>
    </location>
</feature>
<dbReference type="GO" id="GO:0000813">
    <property type="term" value="C:ESCRT I complex"/>
    <property type="evidence" value="ECO:0007669"/>
    <property type="project" value="TreeGrafter"/>
</dbReference>
<dbReference type="GO" id="GO:0043130">
    <property type="term" value="F:ubiquitin binding"/>
    <property type="evidence" value="ECO:0007669"/>
    <property type="project" value="InterPro"/>
</dbReference>
<keyword evidence="8" id="KW-1185">Reference proteome</keyword>
<dbReference type="InterPro" id="IPR013083">
    <property type="entry name" value="Znf_RING/FYVE/PHD"/>
</dbReference>
<dbReference type="InterPro" id="IPR011011">
    <property type="entry name" value="Znf_FYVE_PHD"/>
</dbReference>
<evidence type="ECO:0000259" key="6">
    <source>
        <dbReference type="PROSITE" id="PS50178"/>
    </source>
</evidence>